<dbReference type="Proteomes" id="UP000078561">
    <property type="component" value="Unassembled WGS sequence"/>
</dbReference>
<organism evidence="1">
    <name type="scientific">Absidia glauca</name>
    <name type="common">Pin mould</name>
    <dbReference type="NCBI Taxonomy" id="4829"/>
    <lineage>
        <taxon>Eukaryota</taxon>
        <taxon>Fungi</taxon>
        <taxon>Fungi incertae sedis</taxon>
        <taxon>Mucoromycota</taxon>
        <taxon>Mucoromycotina</taxon>
        <taxon>Mucoromycetes</taxon>
        <taxon>Mucorales</taxon>
        <taxon>Cunninghamellaceae</taxon>
        <taxon>Absidia</taxon>
    </lineage>
</organism>
<evidence type="ECO:0000313" key="1">
    <source>
        <dbReference type="EMBL" id="SAL96800.1"/>
    </source>
</evidence>
<keyword evidence="2" id="KW-1185">Reference proteome</keyword>
<dbReference type="AlphaFoldDB" id="A0A168LHJ7"/>
<dbReference type="EMBL" id="LT551276">
    <property type="protein sequence ID" value="SAL96800.1"/>
    <property type="molecule type" value="Genomic_DNA"/>
</dbReference>
<name>A0A168LHJ7_ABSGL</name>
<gene>
    <name evidence="1" type="primary">ABSGL_02224.1 scaffold 2855</name>
</gene>
<evidence type="ECO:0000313" key="2">
    <source>
        <dbReference type="Proteomes" id="UP000078561"/>
    </source>
</evidence>
<reference evidence="1" key="1">
    <citation type="submission" date="2016-04" db="EMBL/GenBank/DDBJ databases">
        <authorList>
            <person name="Evans L.H."/>
            <person name="Alamgir A."/>
            <person name="Owens N."/>
            <person name="Weber N.D."/>
            <person name="Virtaneva K."/>
            <person name="Barbian K."/>
            <person name="Babar A."/>
            <person name="Rosenke K."/>
        </authorList>
    </citation>
    <scope>NUCLEOTIDE SEQUENCE [LARGE SCALE GENOMIC DNA]</scope>
    <source>
        <strain evidence="1">CBS 101.48</strain>
    </source>
</reference>
<dbReference type="InParanoid" id="A0A168LHJ7"/>
<accession>A0A168LHJ7</accession>
<proteinExistence type="predicted"/>
<protein>
    <submittedName>
        <fullName evidence="1">Uncharacterized protein</fullName>
    </submittedName>
</protein>
<sequence length="368" mass="41469">MNTSGSAVKTCSIELRRKIQAWSQQLDTILDEAVDEDVDPQWLLAELTEQKRSAFRKVQPWNAFLHEEAKGLNVNKETIAPLVQKYHETTEEERKGYVKRMTHAMDKGEVDRSIKKSFKQIDASLENLLKFGIESVFVAGASPQVKYALKGTKLIVLGDHANRFASHIKIGVWNPGDSLLMILGLSFDLGSYQSEVANLLTEITFLSDLSEFEYLIHARLQFYSSHPVIFDSSFIDRSYSLYLDTTLVEPIAYDDDEQEAGEIIRSVFSDVLWGGDLGNTFIDTGAVFLCDKSSTGTTGLWLKASAQENGFPHRAFLESFFGTRLFKSQYTISDFGHFKSVAGLNYVSRNIKRVMAISVSESCRLTRH</sequence>